<dbReference type="eggNOG" id="arCOG04507">
    <property type="taxonomic scope" value="Archaea"/>
</dbReference>
<sequence length="55" mass="6390">MSQTDPVCGMKVDPGKTQYKTVYKGKIYYFCSSKCKKRFEENPEYYLEHGPVGMV</sequence>
<dbReference type="HOGENOM" id="CLU_185152_1_0_2"/>
<keyword evidence="3" id="KW-1185">Reference proteome</keyword>
<dbReference type="InterPro" id="IPR011017">
    <property type="entry name" value="TRASH_dom"/>
</dbReference>
<dbReference type="InterPro" id="IPR007029">
    <property type="entry name" value="YHS_dom"/>
</dbReference>
<dbReference type="Proteomes" id="UP000006175">
    <property type="component" value="Chromosome"/>
</dbReference>
<evidence type="ECO:0000313" key="3">
    <source>
        <dbReference type="Proteomes" id="UP000006175"/>
    </source>
</evidence>
<dbReference type="SMART" id="SM00746">
    <property type="entry name" value="TRASH"/>
    <property type="match status" value="1"/>
</dbReference>
<feature type="domain" description="TRASH" evidence="1">
    <location>
        <begin position="5"/>
        <end position="43"/>
    </location>
</feature>
<dbReference type="SUPFAM" id="SSF47240">
    <property type="entry name" value="Ferritin-like"/>
    <property type="match status" value="1"/>
</dbReference>
<dbReference type="Pfam" id="PF04945">
    <property type="entry name" value="YHS"/>
    <property type="match status" value="1"/>
</dbReference>
<protein>
    <submittedName>
        <fullName evidence="2">YHS domain-containing protein</fullName>
    </submittedName>
</protein>
<accession>I3XR08</accession>
<gene>
    <name evidence="2" type="ORF">Desfe_0478</name>
</gene>
<evidence type="ECO:0000259" key="1">
    <source>
        <dbReference type="SMART" id="SM00746"/>
    </source>
</evidence>
<dbReference type="RefSeq" id="WP_014767283.1">
    <property type="nucleotide sequence ID" value="NC_018001.1"/>
</dbReference>
<evidence type="ECO:0000313" key="2">
    <source>
        <dbReference type="EMBL" id="AFL66382.1"/>
    </source>
</evidence>
<dbReference type="OrthoDB" id="37898at2157"/>
<dbReference type="AlphaFoldDB" id="I3XR08"/>
<proteinExistence type="predicted"/>
<dbReference type="EMBL" id="CP003321">
    <property type="protein sequence ID" value="AFL66382.1"/>
    <property type="molecule type" value="Genomic_DNA"/>
</dbReference>
<reference evidence="2 3" key="1">
    <citation type="journal article" date="2012" name="J. Bacteriol.">
        <title>Complete Genome Sequence of Desulfurococcus fermentans, a Hyperthermophilic Cellulolytic Crenarchaeon Isolated from a Freshwater Hot Spring in Kamchatka, Russia.</title>
        <authorList>
            <person name="Susanti D."/>
            <person name="Johnson E.F."/>
            <person name="Rodriguez J.R."/>
            <person name="Anderson I."/>
            <person name="Perevalova A.A."/>
            <person name="Kyrpides N."/>
            <person name="Lucas S."/>
            <person name="Han J."/>
            <person name="Lapidus A."/>
            <person name="Cheng J.F."/>
            <person name="Goodwin L."/>
            <person name="Pitluck S."/>
            <person name="Mavrommatis K."/>
            <person name="Peters L."/>
            <person name="Land M.L."/>
            <person name="Hauser L."/>
            <person name="Gopalan V."/>
            <person name="Chan P.P."/>
            <person name="Lowe T.M."/>
            <person name="Atomi H."/>
            <person name="Bonch-Osmolovskaya E.A."/>
            <person name="Woyke T."/>
            <person name="Mukhopadhyay B."/>
        </authorList>
    </citation>
    <scope>NUCLEOTIDE SEQUENCE [LARGE SCALE GENOMIC DNA]</scope>
    <source>
        <strain evidence="2 3">DSM 16532</strain>
    </source>
</reference>
<dbReference type="GeneID" id="32177037"/>
<dbReference type="InterPro" id="IPR009078">
    <property type="entry name" value="Ferritin-like_SF"/>
</dbReference>
<dbReference type="GO" id="GO:0016491">
    <property type="term" value="F:oxidoreductase activity"/>
    <property type="evidence" value="ECO:0007669"/>
    <property type="project" value="InterPro"/>
</dbReference>
<dbReference type="KEGG" id="dfd:Desfe_0478"/>
<dbReference type="Gene3D" id="1.10.620.20">
    <property type="entry name" value="Ribonucleotide Reductase, subunit A"/>
    <property type="match status" value="1"/>
</dbReference>
<name>I3XR08_DESAM</name>
<dbReference type="InterPro" id="IPR012348">
    <property type="entry name" value="RNR-like"/>
</dbReference>
<organism evidence="2 3">
    <name type="scientific">Desulfurococcus amylolyticus DSM 16532</name>
    <dbReference type="NCBI Taxonomy" id="768672"/>
    <lineage>
        <taxon>Archaea</taxon>
        <taxon>Thermoproteota</taxon>
        <taxon>Thermoprotei</taxon>
        <taxon>Desulfurococcales</taxon>
        <taxon>Desulfurococcaceae</taxon>
        <taxon>Desulfurococcus</taxon>
    </lineage>
</organism>